<dbReference type="EMBL" id="AP024849">
    <property type="protein sequence ID" value="BCZ45505.1"/>
    <property type="molecule type" value="Genomic_DNA"/>
</dbReference>
<dbReference type="Proteomes" id="UP000824633">
    <property type="component" value="Chromosome"/>
</dbReference>
<protein>
    <recommendedName>
        <fullName evidence="3">Secreted protein</fullName>
    </recommendedName>
</protein>
<accession>A0ABM7T3L7</accession>
<sequence>MLDKVLGCFGAIVLFCIFNEVCRSSSSYFYINRCPKYIIIKNEILARILIASGIARDKAVERHNLNKMSMVGLKCTLCKGHC</sequence>
<proteinExistence type="predicted"/>
<evidence type="ECO:0008006" key="3">
    <source>
        <dbReference type="Google" id="ProtNLM"/>
    </source>
</evidence>
<keyword evidence="2" id="KW-1185">Reference proteome</keyword>
<evidence type="ECO:0000313" key="1">
    <source>
        <dbReference type="EMBL" id="BCZ45505.1"/>
    </source>
</evidence>
<gene>
    <name evidence="1" type="ORF">psyc5s11_15720</name>
</gene>
<dbReference type="RefSeq" id="WP_224037099.1">
    <property type="nucleotide sequence ID" value="NZ_AP024849.1"/>
</dbReference>
<name>A0ABM7T3L7_9CLOT</name>
<reference evidence="2" key="1">
    <citation type="submission" date="2021-07" db="EMBL/GenBank/DDBJ databases">
        <title>Complete genome sequencing of a Clostridium isolate.</title>
        <authorList>
            <person name="Ueki A."/>
            <person name="Tonouchi A."/>
        </authorList>
    </citation>
    <scope>NUCLEOTIDE SEQUENCE [LARGE SCALE GENOMIC DNA]</scope>
    <source>
        <strain evidence="2">C5S11</strain>
    </source>
</reference>
<organism evidence="1 2">
    <name type="scientific">Clostridium gelidum</name>
    <dbReference type="NCBI Taxonomy" id="704125"/>
    <lineage>
        <taxon>Bacteria</taxon>
        <taxon>Bacillati</taxon>
        <taxon>Bacillota</taxon>
        <taxon>Clostridia</taxon>
        <taxon>Eubacteriales</taxon>
        <taxon>Clostridiaceae</taxon>
        <taxon>Clostridium</taxon>
    </lineage>
</organism>
<evidence type="ECO:0000313" key="2">
    <source>
        <dbReference type="Proteomes" id="UP000824633"/>
    </source>
</evidence>